<comment type="caution">
    <text evidence="5">The sequence shown here is derived from an EMBL/GenBank/DDBJ whole genome shotgun (WGS) entry which is preliminary data.</text>
</comment>
<dbReference type="GO" id="GO:0046487">
    <property type="term" value="P:glyoxylate metabolic process"/>
    <property type="evidence" value="ECO:0007669"/>
    <property type="project" value="TreeGrafter"/>
</dbReference>
<dbReference type="Pfam" id="PF01261">
    <property type="entry name" value="AP_endonuc_2"/>
    <property type="match status" value="1"/>
</dbReference>
<feature type="active site" description="Proton donor/acceptor" evidence="3">
    <location>
        <position position="236"/>
    </location>
</feature>
<evidence type="ECO:0000313" key="5">
    <source>
        <dbReference type="EMBL" id="MBM9468097.1"/>
    </source>
</evidence>
<dbReference type="InterPro" id="IPR036237">
    <property type="entry name" value="Xyl_isomerase-like_sf"/>
</dbReference>
<organism evidence="5 6">
    <name type="scientific">Nakamurella leprariae</name>
    <dbReference type="NCBI Taxonomy" id="2803911"/>
    <lineage>
        <taxon>Bacteria</taxon>
        <taxon>Bacillati</taxon>
        <taxon>Actinomycetota</taxon>
        <taxon>Actinomycetes</taxon>
        <taxon>Nakamurellales</taxon>
        <taxon>Nakamurellaceae</taxon>
        <taxon>Nakamurella</taxon>
    </lineage>
</organism>
<evidence type="ECO:0000313" key="6">
    <source>
        <dbReference type="Proteomes" id="UP000663792"/>
    </source>
</evidence>
<accession>A0A938YGT0</accession>
<dbReference type="InterPro" id="IPR013022">
    <property type="entry name" value="Xyl_isomerase-like_TIM-brl"/>
</dbReference>
<dbReference type="EMBL" id="JAERWK010000016">
    <property type="protein sequence ID" value="MBM9468097.1"/>
    <property type="molecule type" value="Genomic_DNA"/>
</dbReference>
<proteinExistence type="inferred from homology"/>
<evidence type="ECO:0000256" key="2">
    <source>
        <dbReference type="PIRNR" id="PIRNR006241"/>
    </source>
</evidence>
<dbReference type="InterPro" id="IPR026040">
    <property type="entry name" value="HyI-like"/>
</dbReference>
<dbReference type="PANTHER" id="PTHR43489">
    <property type="entry name" value="ISOMERASE"/>
    <property type="match status" value="1"/>
</dbReference>
<comment type="similarity">
    <text evidence="2">Belongs to the hyi family.</text>
</comment>
<evidence type="ECO:0000256" key="1">
    <source>
        <dbReference type="ARBA" id="ARBA00023235"/>
    </source>
</evidence>
<gene>
    <name evidence="5" type="ORF">JL106_12495</name>
</gene>
<keyword evidence="6" id="KW-1185">Reference proteome</keyword>
<dbReference type="Gene3D" id="3.20.20.150">
    <property type="entry name" value="Divalent-metal-dependent TIM barrel enzymes"/>
    <property type="match status" value="1"/>
</dbReference>
<dbReference type="InterPro" id="IPR050417">
    <property type="entry name" value="Sugar_Epim/Isomerase"/>
</dbReference>
<reference evidence="5" key="1">
    <citation type="submission" date="2021-01" db="EMBL/GenBank/DDBJ databases">
        <title>YIM 132084 draft genome.</title>
        <authorList>
            <person name="An D."/>
        </authorList>
    </citation>
    <scope>NUCLEOTIDE SEQUENCE</scope>
    <source>
        <strain evidence="5">YIM 132084</strain>
    </source>
</reference>
<name>A0A938YGT0_9ACTN</name>
<keyword evidence="1 2" id="KW-0413">Isomerase</keyword>
<feature type="domain" description="Xylose isomerase-like TIM barrel" evidence="4">
    <location>
        <begin position="20"/>
        <end position="245"/>
    </location>
</feature>
<dbReference type="GO" id="GO:0008903">
    <property type="term" value="F:hydroxypyruvate isomerase activity"/>
    <property type="evidence" value="ECO:0007669"/>
    <property type="project" value="TreeGrafter"/>
</dbReference>
<protein>
    <submittedName>
        <fullName evidence="5">TIM barrel protein</fullName>
    </submittedName>
</protein>
<evidence type="ECO:0000259" key="4">
    <source>
        <dbReference type="Pfam" id="PF01261"/>
    </source>
</evidence>
<evidence type="ECO:0000256" key="3">
    <source>
        <dbReference type="PIRSR" id="PIRSR006241-50"/>
    </source>
</evidence>
<feature type="active site" description="Proton donor/acceptor" evidence="3">
    <location>
        <position position="139"/>
    </location>
</feature>
<dbReference type="AlphaFoldDB" id="A0A938YGT0"/>
<dbReference type="Proteomes" id="UP000663792">
    <property type="component" value="Unassembled WGS sequence"/>
</dbReference>
<dbReference type="SUPFAM" id="SSF51658">
    <property type="entry name" value="Xylose isomerase-like"/>
    <property type="match status" value="1"/>
</dbReference>
<dbReference type="PIRSF" id="PIRSF006241">
    <property type="entry name" value="HyI"/>
    <property type="match status" value="1"/>
</dbReference>
<sequence length="260" mass="27876">MQFAANLSLLFTEYPLLERFDRAAAAGFTGVEFFFPYGLPEADLTAALTRNGLELVLFNVPMGDWDAGERGLAAQPDREAEFRAGVERAAHWASVLRPQRVNSPTGPAGPGPAARDTLLRNLTFAAERLRAVGTPLSLEPINRTDVPGAAVATVAEAVAVLDEIGDPDLGIQYDLYHSLMEGEDPGAVLAEHLPRIRHVQIADVPGRHQPGTGAVDFPAFLDRLEGGGYDGWVSLEYHPDGPTEDSFAAFGPHGPRATGR</sequence>
<dbReference type="RefSeq" id="WP_205261054.1">
    <property type="nucleotide sequence ID" value="NZ_JAERWK010000016.1"/>
</dbReference>
<dbReference type="PANTHER" id="PTHR43489:SF6">
    <property type="entry name" value="HYDROXYPYRUVATE ISOMERASE-RELATED"/>
    <property type="match status" value="1"/>
</dbReference>